<dbReference type="AlphaFoldDB" id="A0A7W9SF22"/>
<name>A0A7W9SF22_9FIRM</name>
<evidence type="ECO:0008006" key="3">
    <source>
        <dbReference type="Google" id="ProtNLM"/>
    </source>
</evidence>
<dbReference type="Pfam" id="PF12646">
    <property type="entry name" value="DUF3783"/>
    <property type="match status" value="1"/>
</dbReference>
<dbReference type="RefSeq" id="WP_183683456.1">
    <property type="nucleotide sequence ID" value="NZ_JACHHH010000004.1"/>
</dbReference>
<sequence>MEKKILYIHRKDVDKVNKVRGVAIIRKIRLLSAPEEEILSLPEDAELLKFIGFSPKEVGDFLTDLKKLGIRVDLKCMETEHNRDWSLLQLYKELEEEHRYMIARRQEQQNEEKSS</sequence>
<dbReference type="Proteomes" id="UP000522163">
    <property type="component" value="Unassembled WGS sequence"/>
</dbReference>
<comment type="caution">
    <text evidence="1">The sequence shown here is derived from an EMBL/GenBank/DDBJ whole genome shotgun (WGS) entry which is preliminary data.</text>
</comment>
<protein>
    <recommendedName>
        <fullName evidence="3">DUF3783 domain-containing protein</fullName>
    </recommendedName>
</protein>
<proteinExistence type="predicted"/>
<organism evidence="1 2">
    <name type="scientific">Oribacterium sinus</name>
    <dbReference type="NCBI Taxonomy" id="237576"/>
    <lineage>
        <taxon>Bacteria</taxon>
        <taxon>Bacillati</taxon>
        <taxon>Bacillota</taxon>
        <taxon>Clostridia</taxon>
        <taxon>Lachnospirales</taxon>
        <taxon>Lachnospiraceae</taxon>
        <taxon>Oribacterium</taxon>
    </lineage>
</organism>
<evidence type="ECO:0000313" key="2">
    <source>
        <dbReference type="Proteomes" id="UP000522163"/>
    </source>
</evidence>
<gene>
    <name evidence="1" type="ORF">HNQ46_000950</name>
</gene>
<accession>A0A7W9SF22</accession>
<evidence type="ECO:0000313" key="1">
    <source>
        <dbReference type="EMBL" id="MBB6040978.1"/>
    </source>
</evidence>
<dbReference type="GeneID" id="85014502"/>
<reference evidence="1 2" key="1">
    <citation type="submission" date="2020-08" db="EMBL/GenBank/DDBJ databases">
        <title>Genomic Encyclopedia of Type Strains, Phase IV (KMG-IV): sequencing the most valuable type-strain genomes for metagenomic binning, comparative biology and taxonomic classification.</title>
        <authorList>
            <person name="Goeker M."/>
        </authorList>
    </citation>
    <scope>NUCLEOTIDE SEQUENCE [LARGE SCALE GENOMIC DNA]</scope>
    <source>
        <strain evidence="1 2">DSM 17245</strain>
    </source>
</reference>
<dbReference type="EMBL" id="JACHHH010000004">
    <property type="protein sequence ID" value="MBB6040978.1"/>
    <property type="molecule type" value="Genomic_DNA"/>
</dbReference>
<dbReference type="InterPro" id="IPR016621">
    <property type="entry name" value="UCP014543"/>
</dbReference>